<protein>
    <submittedName>
        <fullName evidence="1">Uncharacterized protein</fullName>
    </submittedName>
</protein>
<name>A0A8S5LC24_9CAUD</name>
<evidence type="ECO:0000313" key="1">
    <source>
        <dbReference type="EMBL" id="DAD67480.1"/>
    </source>
</evidence>
<sequence length="73" mass="7936">MANNITLTPEVVECVNGLQTGGAELWNTTIRKALYCVVNGECYGNAEERLKLAQELLCMQDMISTFIPEGGAV</sequence>
<proteinExistence type="predicted"/>
<dbReference type="EMBL" id="BK014678">
    <property type="protein sequence ID" value="DAD67480.1"/>
    <property type="molecule type" value="Genomic_DNA"/>
</dbReference>
<reference evidence="1" key="1">
    <citation type="journal article" date="2021" name="Proc. Natl. Acad. Sci. U.S.A.">
        <title>A Catalog of Tens of Thousands of Viruses from Human Metagenomes Reveals Hidden Associations with Chronic Diseases.</title>
        <authorList>
            <person name="Tisza M.J."/>
            <person name="Buck C.B."/>
        </authorList>
    </citation>
    <scope>NUCLEOTIDE SEQUENCE</scope>
    <source>
        <strain evidence="1">Cttdo1</strain>
    </source>
</reference>
<accession>A0A8S5LC24</accession>
<organism evidence="1">
    <name type="scientific">Siphoviridae sp. cttdo1</name>
    <dbReference type="NCBI Taxonomy" id="2823606"/>
    <lineage>
        <taxon>Viruses</taxon>
        <taxon>Duplodnaviria</taxon>
        <taxon>Heunggongvirae</taxon>
        <taxon>Uroviricota</taxon>
        <taxon>Caudoviricetes</taxon>
    </lineage>
</organism>